<dbReference type="EMBL" id="CADEAL010003980">
    <property type="protein sequence ID" value="CAB1448487.1"/>
    <property type="molecule type" value="Genomic_DNA"/>
</dbReference>
<name>A0A9N7VFR4_PLEPL</name>
<gene>
    <name evidence="1" type="ORF">PLEPLA_LOCUS36139</name>
</gene>
<dbReference type="Proteomes" id="UP001153269">
    <property type="component" value="Unassembled WGS sequence"/>
</dbReference>
<comment type="caution">
    <text evidence="1">The sequence shown here is derived from an EMBL/GenBank/DDBJ whole genome shotgun (WGS) entry which is preliminary data.</text>
</comment>
<proteinExistence type="predicted"/>
<keyword evidence="2" id="KW-1185">Reference proteome</keyword>
<sequence length="106" mass="11500">MNSWPRIKGRPQPATLANTKGRWVLAWGQVLHMATEPGTSHADGACRALVASAPHSCIRESTDLRQTRPAACAAGSEPAEVILQSDSEIGARCSRRTWPRTPLSQR</sequence>
<dbReference type="AlphaFoldDB" id="A0A9N7VFR4"/>
<evidence type="ECO:0000313" key="2">
    <source>
        <dbReference type="Proteomes" id="UP001153269"/>
    </source>
</evidence>
<evidence type="ECO:0000313" key="1">
    <source>
        <dbReference type="EMBL" id="CAB1448487.1"/>
    </source>
</evidence>
<protein>
    <submittedName>
        <fullName evidence="1">Uncharacterized protein</fullName>
    </submittedName>
</protein>
<accession>A0A9N7VFR4</accession>
<reference evidence="1" key="1">
    <citation type="submission" date="2020-03" db="EMBL/GenBank/DDBJ databases">
        <authorList>
            <person name="Weist P."/>
        </authorList>
    </citation>
    <scope>NUCLEOTIDE SEQUENCE</scope>
</reference>
<organism evidence="1 2">
    <name type="scientific">Pleuronectes platessa</name>
    <name type="common">European plaice</name>
    <dbReference type="NCBI Taxonomy" id="8262"/>
    <lineage>
        <taxon>Eukaryota</taxon>
        <taxon>Metazoa</taxon>
        <taxon>Chordata</taxon>
        <taxon>Craniata</taxon>
        <taxon>Vertebrata</taxon>
        <taxon>Euteleostomi</taxon>
        <taxon>Actinopterygii</taxon>
        <taxon>Neopterygii</taxon>
        <taxon>Teleostei</taxon>
        <taxon>Neoteleostei</taxon>
        <taxon>Acanthomorphata</taxon>
        <taxon>Carangaria</taxon>
        <taxon>Pleuronectiformes</taxon>
        <taxon>Pleuronectoidei</taxon>
        <taxon>Pleuronectidae</taxon>
        <taxon>Pleuronectes</taxon>
    </lineage>
</organism>